<dbReference type="SUPFAM" id="SSF46785">
    <property type="entry name" value="Winged helix' DNA-binding domain"/>
    <property type="match status" value="1"/>
</dbReference>
<dbReference type="Pfam" id="PF03466">
    <property type="entry name" value="LysR_substrate"/>
    <property type="match status" value="1"/>
</dbReference>
<dbReference type="Gene3D" id="1.10.10.10">
    <property type="entry name" value="Winged helix-like DNA-binding domain superfamily/Winged helix DNA-binding domain"/>
    <property type="match status" value="1"/>
</dbReference>
<dbReference type="Pfam" id="PF00126">
    <property type="entry name" value="HTH_1"/>
    <property type="match status" value="1"/>
</dbReference>
<organism evidence="7 8">
    <name type="scientific">Pseudochelatococcus contaminans</name>
    <dbReference type="NCBI Taxonomy" id="1538103"/>
    <lineage>
        <taxon>Bacteria</taxon>
        <taxon>Pseudomonadati</taxon>
        <taxon>Pseudomonadota</taxon>
        <taxon>Alphaproteobacteria</taxon>
        <taxon>Hyphomicrobiales</taxon>
        <taxon>Chelatococcaceae</taxon>
        <taxon>Pseudochelatococcus</taxon>
    </lineage>
</organism>
<dbReference type="InterPro" id="IPR036388">
    <property type="entry name" value="WH-like_DNA-bd_sf"/>
</dbReference>
<dbReference type="PANTHER" id="PTHR30537:SF26">
    <property type="entry name" value="GLYCINE CLEAVAGE SYSTEM TRANSCRIPTIONAL ACTIVATOR"/>
    <property type="match status" value="1"/>
</dbReference>
<evidence type="ECO:0000256" key="2">
    <source>
        <dbReference type="ARBA" id="ARBA00023015"/>
    </source>
</evidence>
<dbReference type="InterPro" id="IPR058163">
    <property type="entry name" value="LysR-type_TF_proteobact-type"/>
</dbReference>
<comment type="similarity">
    <text evidence="1">Belongs to the LysR transcriptional regulatory family.</text>
</comment>
<dbReference type="GO" id="GO:0043565">
    <property type="term" value="F:sequence-specific DNA binding"/>
    <property type="evidence" value="ECO:0007669"/>
    <property type="project" value="TreeGrafter"/>
</dbReference>
<dbReference type="Gene3D" id="3.40.190.10">
    <property type="entry name" value="Periplasmic binding protein-like II"/>
    <property type="match status" value="2"/>
</dbReference>
<dbReference type="GO" id="GO:0003700">
    <property type="term" value="F:DNA-binding transcription factor activity"/>
    <property type="evidence" value="ECO:0007669"/>
    <property type="project" value="InterPro"/>
</dbReference>
<keyword evidence="2" id="KW-0805">Transcription regulation</keyword>
<dbReference type="FunFam" id="1.10.10.10:FF:000001">
    <property type="entry name" value="LysR family transcriptional regulator"/>
    <property type="match status" value="1"/>
</dbReference>
<dbReference type="AlphaFoldDB" id="A0A7W5Z3Z9"/>
<evidence type="ECO:0000256" key="1">
    <source>
        <dbReference type="ARBA" id="ARBA00009437"/>
    </source>
</evidence>
<sequence length="310" mass="34004">MSTMQRRLLPAMGALAAFEAVARLGSFSEAARELSLTQSAVSKQMATLEGQFGIVLFERRGRGVVLTKEGAAYATTIREALAMIRAASLRAMSGKASQTLNLAILPTFGTRWLMPRIPSFITQHPEVTLNFATRIGHFDVAHDDFDTAIQIGSPEWPGMETTFLMHETVAPMASPAFLRDNPIAAPGDLARLPLLHLESRPEAWEHWFGSVGVEAPAMHGMRFEQFSIVTQACIAGVGIALLPQFLITSEIESGQLVVAFDHPVRSPRSYYLLSPHDRADLPPVVAFRHWLVAEVAAWSQEMQSIEKAEA</sequence>
<dbReference type="NCBIfam" id="NF008352">
    <property type="entry name" value="PRK11139.1"/>
    <property type="match status" value="1"/>
</dbReference>
<keyword evidence="8" id="KW-1185">Reference proteome</keyword>
<evidence type="ECO:0000256" key="5">
    <source>
        <dbReference type="SAM" id="SignalP"/>
    </source>
</evidence>
<evidence type="ECO:0000313" key="8">
    <source>
        <dbReference type="Proteomes" id="UP000537592"/>
    </source>
</evidence>
<accession>A0A7W5Z3Z9</accession>
<dbReference type="InterPro" id="IPR036390">
    <property type="entry name" value="WH_DNA-bd_sf"/>
</dbReference>
<dbReference type="RefSeq" id="WP_183752069.1">
    <property type="nucleotide sequence ID" value="NZ_JACICC010000004.1"/>
</dbReference>
<dbReference type="PROSITE" id="PS50931">
    <property type="entry name" value="HTH_LYSR"/>
    <property type="match status" value="1"/>
</dbReference>
<keyword evidence="5" id="KW-0732">Signal</keyword>
<dbReference type="CDD" id="cd08481">
    <property type="entry name" value="PBP2_GcdR_like"/>
    <property type="match status" value="1"/>
</dbReference>
<dbReference type="EMBL" id="JACICC010000004">
    <property type="protein sequence ID" value="MBB3809682.1"/>
    <property type="molecule type" value="Genomic_DNA"/>
</dbReference>
<evidence type="ECO:0000256" key="3">
    <source>
        <dbReference type="ARBA" id="ARBA00023125"/>
    </source>
</evidence>
<proteinExistence type="inferred from homology"/>
<dbReference type="PANTHER" id="PTHR30537">
    <property type="entry name" value="HTH-TYPE TRANSCRIPTIONAL REGULATOR"/>
    <property type="match status" value="1"/>
</dbReference>
<keyword evidence="4" id="KW-0804">Transcription</keyword>
<dbReference type="InterPro" id="IPR005119">
    <property type="entry name" value="LysR_subst-bd"/>
</dbReference>
<evidence type="ECO:0000259" key="6">
    <source>
        <dbReference type="PROSITE" id="PS50931"/>
    </source>
</evidence>
<dbReference type="PRINTS" id="PR00039">
    <property type="entry name" value="HTHLYSR"/>
</dbReference>
<feature type="signal peptide" evidence="5">
    <location>
        <begin position="1"/>
        <end position="22"/>
    </location>
</feature>
<protein>
    <submittedName>
        <fullName evidence="7">DNA-binding transcriptional LysR family regulator</fullName>
    </submittedName>
</protein>
<feature type="chain" id="PRO_5030628398" evidence="5">
    <location>
        <begin position="23"/>
        <end position="310"/>
    </location>
</feature>
<dbReference type="SUPFAM" id="SSF53850">
    <property type="entry name" value="Periplasmic binding protein-like II"/>
    <property type="match status" value="1"/>
</dbReference>
<comment type="caution">
    <text evidence="7">The sequence shown here is derived from an EMBL/GenBank/DDBJ whole genome shotgun (WGS) entry which is preliminary data.</text>
</comment>
<feature type="domain" description="HTH lysR-type" evidence="6">
    <location>
        <begin position="15"/>
        <end position="67"/>
    </location>
</feature>
<reference evidence="7 8" key="1">
    <citation type="submission" date="2020-08" db="EMBL/GenBank/DDBJ databases">
        <title>Genomic Encyclopedia of Type Strains, Phase IV (KMG-IV): sequencing the most valuable type-strain genomes for metagenomic binning, comparative biology and taxonomic classification.</title>
        <authorList>
            <person name="Goeker M."/>
        </authorList>
    </citation>
    <scope>NUCLEOTIDE SEQUENCE [LARGE SCALE GENOMIC DNA]</scope>
    <source>
        <strain evidence="7 8">DSM 28760</strain>
    </source>
</reference>
<dbReference type="Proteomes" id="UP000537592">
    <property type="component" value="Unassembled WGS sequence"/>
</dbReference>
<keyword evidence="3 7" id="KW-0238">DNA-binding</keyword>
<name>A0A7W5Z3Z9_9HYPH</name>
<gene>
    <name evidence="7" type="ORF">FHS81_001770</name>
</gene>
<dbReference type="InterPro" id="IPR000847">
    <property type="entry name" value="LysR_HTH_N"/>
</dbReference>
<dbReference type="GO" id="GO:0006351">
    <property type="term" value="P:DNA-templated transcription"/>
    <property type="evidence" value="ECO:0007669"/>
    <property type="project" value="TreeGrafter"/>
</dbReference>
<evidence type="ECO:0000313" key="7">
    <source>
        <dbReference type="EMBL" id="MBB3809682.1"/>
    </source>
</evidence>
<dbReference type="FunFam" id="3.40.190.10:FF:000017">
    <property type="entry name" value="Glycine cleavage system transcriptional activator"/>
    <property type="match status" value="1"/>
</dbReference>
<evidence type="ECO:0000256" key="4">
    <source>
        <dbReference type="ARBA" id="ARBA00023163"/>
    </source>
</evidence>